<dbReference type="EMBL" id="FRAU01000001">
    <property type="protein sequence ID" value="SHK04857.1"/>
    <property type="molecule type" value="Genomic_DNA"/>
</dbReference>
<evidence type="ECO:0000313" key="3">
    <source>
        <dbReference type="Proteomes" id="UP000185812"/>
    </source>
</evidence>
<evidence type="ECO:0000256" key="1">
    <source>
        <dbReference type="SAM" id="Phobius"/>
    </source>
</evidence>
<evidence type="ECO:0000313" key="2">
    <source>
        <dbReference type="EMBL" id="SHK04857.1"/>
    </source>
</evidence>
<reference evidence="3" key="1">
    <citation type="submission" date="2016-11" db="EMBL/GenBank/DDBJ databases">
        <authorList>
            <person name="Varghese N."/>
            <person name="Submissions S."/>
        </authorList>
    </citation>
    <scope>NUCLEOTIDE SEQUENCE [LARGE SCALE GENOMIC DNA]</scope>
    <source>
        <strain evidence="3">DSM 22212</strain>
    </source>
</reference>
<feature type="transmembrane region" description="Helical" evidence="1">
    <location>
        <begin position="20"/>
        <end position="43"/>
    </location>
</feature>
<gene>
    <name evidence="2" type="ORF">SAMN04488087_0098</name>
</gene>
<dbReference type="STRING" id="633813.SAMN04488087_0098"/>
<dbReference type="OrthoDB" id="9907831at2"/>
<keyword evidence="1" id="KW-0472">Membrane</keyword>
<keyword evidence="1" id="KW-0812">Transmembrane</keyword>
<feature type="transmembrane region" description="Helical" evidence="1">
    <location>
        <begin position="49"/>
        <end position="71"/>
    </location>
</feature>
<dbReference type="Proteomes" id="UP000185812">
    <property type="component" value="Unassembled WGS sequence"/>
</dbReference>
<keyword evidence="1" id="KW-1133">Transmembrane helix</keyword>
<organism evidence="2 3">
    <name type="scientific">Rhodothermus profundi</name>
    <dbReference type="NCBI Taxonomy" id="633813"/>
    <lineage>
        <taxon>Bacteria</taxon>
        <taxon>Pseudomonadati</taxon>
        <taxon>Rhodothermota</taxon>
        <taxon>Rhodothermia</taxon>
        <taxon>Rhodothermales</taxon>
        <taxon>Rhodothermaceae</taxon>
        <taxon>Rhodothermus</taxon>
    </lineage>
</organism>
<keyword evidence="3" id="KW-1185">Reference proteome</keyword>
<sequence>MAEPLIFDDPAAFRRLRRQALWTVVLAAAGFVGGLVLLAAARRQAPSDLWVAGLLCLLWGSLTVWAALRLYRLQHQIWRLHLSETTLTGYDYSRHAWTLDWAHVYRLELTDQDLRVETVDGQQLIIPCWHADFSELGHALLDYAERFGCPLYLKGRPFETIDLRTLLSLPPDVSVPADSSRQPSR</sequence>
<name>A0A1M6PA99_9BACT</name>
<dbReference type="AlphaFoldDB" id="A0A1M6PA99"/>
<proteinExistence type="predicted"/>
<protein>
    <submittedName>
        <fullName evidence="2">Uncharacterized protein</fullName>
    </submittedName>
</protein>
<accession>A0A1M6PA99</accession>
<dbReference type="RefSeq" id="WP_072713895.1">
    <property type="nucleotide sequence ID" value="NZ_FRAU01000001.1"/>
</dbReference>